<evidence type="ECO:0000313" key="2">
    <source>
        <dbReference type="EMBL" id="GGK37483.1"/>
    </source>
</evidence>
<dbReference type="Proteomes" id="UP000647587">
    <property type="component" value="Unassembled WGS sequence"/>
</dbReference>
<dbReference type="EMBL" id="BMPP01000017">
    <property type="protein sequence ID" value="GGK37483.1"/>
    <property type="molecule type" value="Genomic_DNA"/>
</dbReference>
<evidence type="ECO:0000256" key="1">
    <source>
        <dbReference type="SAM" id="MobiDB-lite"/>
    </source>
</evidence>
<accession>A0ABQ2F3M6</accession>
<evidence type="ECO:0000313" key="3">
    <source>
        <dbReference type="Proteomes" id="UP000647587"/>
    </source>
</evidence>
<reference evidence="3" key="1">
    <citation type="journal article" date="2019" name="Int. J. Syst. Evol. Microbiol.">
        <title>The Global Catalogue of Microorganisms (GCM) 10K type strain sequencing project: providing services to taxonomists for standard genome sequencing and annotation.</title>
        <authorList>
            <consortium name="The Broad Institute Genomics Platform"/>
            <consortium name="The Broad Institute Genome Sequencing Center for Infectious Disease"/>
            <person name="Wu L."/>
            <person name="Ma J."/>
        </authorList>
    </citation>
    <scope>NUCLEOTIDE SEQUENCE [LARGE SCALE GENOMIC DNA]</scope>
    <source>
        <strain evidence="3">JCM 30331</strain>
    </source>
</reference>
<organism evidence="2 3">
    <name type="scientific">Deinococcus malanensis</name>
    <dbReference type="NCBI Taxonomy" id="1706855"/>
    <lineage>
        <taxon>Bacteria</taxon>
        <taxon>Thermotogati</taxon>
        <taxon>Deinococcota</taxon>
        <taxon>Deinococci</taxon>
        <taxon>Deinococcales</taxon>
        <taxon>Deinococcaceae</taxon>
        <taxon>Deinococcus</taxon>
    </lineage>
</organism>
<comment type="caution">
    <text evidence="2">The sequence shown here is derived from an EMBL/GenBank/DDBJ whole genome shotgun (WGS) entry which is preliminary data.</text>
</comment>
<dbReference type="RefSeq" id="WP_189010932.1">
    <property type="nucleotide sequence ID" value="NZ_BMPP01000017.1"/>
</dbReference>
<name>A0ABQ2F3M6_9DEIO</name>
<gene>
    <name evidence="2" type="ORF">GCM10008955_34230</name>
</gene>
<protein>
    <recommendedName>
        <fullName evidence="4">DUF3253 domain-containing protein</fullName>
    </recommendedName>
</protein>
<sequence length="213" mass="23193">MKLRTLIRVAQAIRTPEPEGDHSTQGSPAQDPVRGVAGALRSDVRVQQVTSGLRDRARDWRSAASARADEHLERLIQESHARRGTAASGQVTALLETRRHEREAQVRAEQARRDLLAQASTPEQRRVLSLVAGHTPWAGGTATQELRYTALLDLLAPSGRPAEEMAVHRALWTLAEARVLAVSPHGVVTACELPVRRTVLSLPPPADSEPTGF</sequence>
<evidence type="ECO:0008006" key="4">
    <source>
        <dbReference type="Google" id="ProtNLM"/>
    </source>
</evidence>
<feature type="region of interest" description="Disordered" evidence="1">
    <location>
        <begin position="13"/>
        <end position="34"/>
    </location>
</feature>
<keyword evidence="3" id="KW-1185">Reference proteome</keyword>
<proteinExistence type="predicted"/>